<evidence type="ECO:0000256" key="14">
    <source>
        <dbReference type="SAM" id="Phobius"/>
    </source>
</evidence>
<evidence type="ECO:0000256" key="3">
    <source>
        <dbReference type="ARBA" id="ARBA00010747"/>
    </source>
</evidence>
<dbReference type="GO" id="GO:0015944">
    <property type="term" value="P:formate oxidation"/>
    <property type="evidence" value="ECO:0007669"/>
    <property type="project" value="TreeGrafter"/>
</dbReference>
<evidence type="ECO:0000256" key="11">
    <source>
        <dbReference type="ARBA" id="ARBA00023004"/>
    </source>
</evidence>
<feature type="compositionally biased region" description="Low complexity" evidence="13">
    <location>
        <begin position="47"/>
        <end position="61"/>
    </location>
</feature>
<dbReference type="GO" id="GO:0005886">
    <property type="term" value="C:plasma membrane"/>
    <property type="evidence" value="ECO:0007669"/>
    <property type="project" value="UniProtKB-SubCell"/>
</dbReference>
<dbReference type="GO" id="GO:0036397">
    <property type="term" value="F:formate dehydrogenase (quinone) activity"/>
    <property type="evidence" value="ECO:0007669"/>
    <property type="project" value="TreeGrafter"/>
</dbReference>
<comment type="cofactor">
    <cofactor evidence="1">
        <name>heme</name>
        <dbReference type="ChEBI" id="CHEBI:30413"/>
    </cofactor>
</comment>
<comment type="subcellular location">
    <subcellularLocation>
        <location evidence="2">Cell membrane</location>
        <topology evidence="2">Multi-pass membrane protein</topology>
    </subcellularLocation>
</comment>
<evidence type="ECO:0000256" key="9">
    <source>
        <dbReference type="ARBA" id="ARBA00022982"/>
    </source>
</evidence>
<evidence type="ECO:0000256" key="13">
    <source>
        <dbReference type="SAM" id="MobiDB-lite"/>
    </source>
</evidence>
<evidence type="ECO:0000256" key="8">
    <source>
        <dbReference type="ARBA" id="ARBA00022723"/>
    </source>
</evidence>
<evidence type="ECO:0000256" key="1">
    <source>
        <dbReference type="ARBA" id="ARBA00001971"/>
    </source>
</evidence>
<dbReference type="InterPro" id="IPR051817">
    <property type="entry name" value="FDH_cytochrome_b556_subunit"/>
</dbReference>
<dbReference type="NCBIfam" id="TIGR01583">
    <property type="entry name" value="formate-DH-gamm"/>
    <property type="match status" value="1"/>
</dbReference>
<dbReference type="AlphaFoldDB" id="E6PMH6"/>
<feature type="transmembrane region" description="Helical" evidence="14">
    <location>
        <begin position="146"/>
        <end position="168"/>
    </location>
</feature>
<keyword evidence="5" id="KW-1003">Cell membrane</keyword>
<keyword evidence="12 14" id="KW-0472">Membrane</keyword>
<evidence type="ECO:0000259" key="15">
    <source>
        <dbReference type="Pfam" id="PF01292"/>
    </source>
</evidence>
<dbReference type="EMBL" id="CABM01000020">
    <property type="protein sequence ID" value="CBH96128.1"/>
    <property type="molecule type" value="Genomic_DNA"/>
</dbReference>
<evidence type="ECO:0000256" key="4">
    <source>
        <dbReference type="ARBA" id="ARBA00022448"/>
    </source>
</evidence>
<evidence type="ECO:0000313" key="16">
    <source>
        <dbReference type="EMBL" id="CBH96128.1"/>
    </source>
</evidence>
<comment type="caution">
    <text evidence="16">The sequence shown here is derived from an EMBL/GenBank/DDBJ whole genome shotgun (WGS) entry which is preliminary data.</text>
</comment>
<evidence type="ECO:0000256" key="10">
    <source>
        <dbReference type="ARBA" id="ARBA00022989"/>
    </source>
</evidence>
<name>E6PMH6_9ZZZZ</name>
<dbReference type="InterPro" id="IPR011577">
    <property type="entry name" value="Cyt_b561_bac/Ni-Hgenase"/>
</dbReference>
<comment type="similarity">
    <text evidence="3">Belongs to the formate dehydrogenase gamma subunit family.</text>
</comment>
<dbReference type="SUPFAM" id="SSF81342">
    <property type="entry name" value="Transmembrane di-heme cytochromes"/>
    <property type="match status" value="1"/>
</dbReference>
<keyword evidence="6" id="KW-0349">Heme</keyword>
<keyword evidence="8" id="KW-0479">Metal-binding</keyword>
<dbReference type="GO" id="GO:0022904">
    <property type="term" value="P:respiratory electron transport chain"/>
    <property type="evidence" value="ECO:0007669"/>
    <property type="project" value="InterPro"/>
</dbReference>
<dbReference type="Pfam" id="PF01292">
    <property type="entry name" value="Ni_hydr_CYTB"/>
    <property type="match status" value="1"/>
</dbReference>
<dbReference type="EC" id="1.2.1.2" evidence="16"/>
<dbReference type="Gene3D" id="1.20.950.20">
    <property type="entry name" value="Transmembrane di-heme cytochromes, Chain C"/>
    <property type="match status" value="1"/>
</dbReference>
<dbReference type="PANTHER" id="PTHR30074">
    <property type="entry name" value="FORMATE DEHYDROGENASE, NITRATE-INDUCIBLE, CYTOCHROME B556 FDN SUBUNIT"/>
    <property type="match status" value="1"/>
</dbReference>
<evidence type="ECO:0000256" key="6">
    <source>
        <dbReference type="ARBA" id="ARBA00022617"/>
    </source>
</evidence>
<dbReference type="PANTHER" id="PTHR30074:SF6">
    <property type="entry name" value="FORMATE DEHYDROGENASE GAMMA SUBUNIT"/>
    <property type="match status" value="1"/>
</dbReference>
<dbReference type="InterPro" id="IPR006471">
    <property type="entry name" value="Formate_DH_gsu"/>
</dbReference>
<dbReference type="GO" id="GO:0009055">
    <property type="term" value="F:electron transfer activity"/>
    <property type="evidence" value="ECO:0007669"/>
    <property type="project" value="InterPro"/>
</dbReference>
<feature type="transmembrane region" description="Helical" evidence="14">
    <location>
        <begin position="189"/>
        <end position="210"/>
    </location>
</feature>
<gene>
    <name evidence="16" type="primary">fdoI</name>
    <name evidence="16" type="ORF">CARN2_1118</name>
</gene>
<keyword evidence="9" id="KW-0249">Electron transport</keyword>
<feature type="transmembrane region" description="Helical" evidence="14">
    <location>
        <begin position="216"/>
        <end position="233"/>
    </location>
</feature>
<dbReference type="GO" id="GO:0008863">
    <property type="term" value="F:formate dehydrogenase (NAD+) activity"/>
    <property type="evidence" value="ECO:0007669"/>
    <property type="project" value="InterPro"/>
</dbReference>
<feature type="domain" description="Cytochrome b561 bacterial/Ni-hydrogenase" evidence="15">
    <location>
        <begin position="185"/>
        <end position="366"/>
    </location>
</feature>
<keyword evidence="7 14" id="KW-0812">Transmembrane</keyword>
<evidence type="ECO:0000256" key="12">
    <source>
        <dbReference type="ARBA" id="ARBA00023136"/>
    </source>
</evidence>
<dbReference type="GO" id="GO:0046872">
    <property type="term" value="F:metal ion binding"/>
    <property type="evidence" value="ECO:0007669"/>
    <property type="project" value="UniProtKB-KW"/>
</dbReference>
<keyword evidence="10 14" id="KW-1133">Transmembrane helix</keyword>
<feature type="transmembrane region" description="Helical" evidence="14">
    <location>
        <begin position="293"/>
        <end position="317"/>
    </location>
</feature>
<feature type="transmembrane region" description="Helical" evidence="14">
    <location>
        <begin position="329"/>
        <end position="351"/>
    </location>
</feature>
<dbReference type="GO" id="GO:0009061">
    <property type="term" value="P:anaerobic respiration"/>
    <property type="evidence" value="ECO:0007669"/>
    <property type="project" value="TreeGrafter"/>
</dbReference>
<keyword evidence="16" id="KW-0560">Oxidoreductase</keyword>
<reference evidence="16" key="1">
    <citation type="submission" date="2009-10" db="EMBL/GenBank/DDBJ databases">
        <title>Diversity of trophic interactions inside an arsenic-rich microbial ecosystem.</title>
        <authorList>
            <person name="Bertin P.N."/>
            <person name="Heinrich-Salmeron A."/>
            <person name="Pelletier E."/>
            <person name="Goulhen-Chollet F."/>
            <person name="Arsene-Ploetze F."/>
            <person name="Gallien S."/>
            <person name="Calteau A."/>
            <person name="Vallenet D."/>
            <person name="Casiot C."/>
            <person name="Chane-Woon-Ming B."/>
            <person name="Giloteaux L."/>
            <person name="Barakat M."/>
            <person name="Bonnefoy V."/>
            <person name="Bruneel O."/>
            <person name="Chandler M."/>
            <person name="Cleiss J."/>
            <person name="Duran R."/>
            <person name="Elbaz-Poulichet F."/>
            <person name="Fonknechten N."/>
            <person name="Lauga B."/>
            <person name="Mornico D."/>
            <person name="Ortet P."/>
            <person name="Schaeffer C."/>
            <person name="Siguier P."/>
            <person name="Alexander Thil Smith A."/>
            <person name="Van Dorsselaer A."/>
            <person name="Weissenbach J."/>
            <person name="Medigue C."/>
            <person name="Le Paslier D."/>
        </authorList>
    </citation>
    <scope>NUCLEOTIDE SEQUENCE</scope>
</reference>
<keyword evidence="11" id="KW-0408">Iron</keyword>
<accession>E6PMH6</accession>
<dbReference type="InterPro" id="IPR016174">
    <property type="entry name" value="Di-haem_cyt_TM"/>
</dbReference>
<dbReference type="GO" id="GO:0009326">
    <property type="term" value="C:formate dehydrogenase complex"/>
    <property type="evidence" value="ECO:0007669"/>
    <property type="project" value="InterPro"/>
</dbReference>
<evidence type="ECO:0000256" key="5">
    <source>
        <dbReference type="ARBA" id="ARBA00022475"/>
    </source>
</evidence>
<evidence type="ECO:0000256" key="7">
    <source>
        <dbReference type="ARBA" id="ARBA00022692"/>
    </source>
</evidence>
<proteinExistence type="inferred from homology"/>
<organism evidence="16">
    <name type="scientific">mine drainage metagenome</name>
    <dbReference type="NCBI Taxonomy" id="410659"/>
    <lineage>
        <taxon>unclassified sequences</taxon>
        <taxon>metagenomes</taxon>
        <taxon>ecological metagenomes</taxon>
    </lineage>
</organism>
<feature type="transmembrane region" description="Helical" evidence="14">
    <location>
        <begin position="240"/>
        <end position="257"/>
    </location>
</feature>
<protein>
    <submittedName>
        <fullName evidence="16">Formate dehydrogenase gamma subunit</fullName>
        <ecNumber evidence="16">1.2.1.2</ecNumber>
    </submittedName>
</protein>
<feature type="region of interest" description="Disordered" evidence="13">
    <location>
        <begin position="40"/>
        <end position="79"/>
    </location>
</feature>
<keyword evidence="4" id="KW-0813">Transport</keyword>
<evidence type="ECO:0000256" key="2">
    <source>
        <dbReference type="ARBA" id="ARBA00004651"/>
    </source>
</evidence>
<sequence length="409" mass="43752">MLRSAGPWHALFAGVFFVALLVALLLSPARAWAQAAVTPAQTPPAPGAVQAGVQQGTQATASQLAGHPAAPPGADTLAGYAEQNNGQREQVQPGNNAPMWRAIKQQSGFSSLPAPEAGVLIQPQTRYPGSDFTSAGEAWRQARNLLLIPVGGWLLILALVGIAVFYAVKGQIRLHQRPTGRKIERFTPFERFMHWALAYSFIALAVSGIVMMFGKFFLLPVLGLSLFGWLSYALKTLHNFVGPLFGIALVIVLLTFIRDNLPSRQDLAWLAKGGGMFGGAEVPAARFNAGEKIWFWLGVLALGLIAVGSGLVLDRLVPNFPYTRGAMQVAEIIHASATILLMAMAFGHIYIGTVGTEGALDGMRTGYVDEAWAKQHHALWLDDIKAGKIPVQRSGAKAQAPIAVAKPKV</sequence>